<evidence type="ECO:0000313" key="1">
    <source>
        <dbReference type="EMBL" id="KAK8930831.1"/>
    </source>
</evidence>
<dbReference type="Proteomes" id="UP001418222">
    <property type="component" value="Unassembled WGS sequence"/>
</dbReference>
<comment type="caution">
    <text evidence="1">The sequence shown here is derived from an EMBL/GenBank/DDBJ whole genome shotgun (WGS) entry which is preliminary data.</text>
</comment>
<name>A0AAP0B6W0_9ASPA</name>
<gene>
    <name evidence="1" type="ORF">KSP39_PZI017032</name>
</gene>
<dbReference type="AlphaFoldDB" id="A0AAP0B6W0"/>
<dbReference type="EMBL" id="JBBWWQ010000014">
    <property type="protein sequence ID" value="KAK8930831.1"/>
    <property type="molecule type" value="Genomic_DNA"/>
</dbReference>
<keyword evidence="2" id="KW-1185">Reference proteome</keyword>
<evidence type="ECO:0000313" key="2">
    <source>
        <dbReference type="Proteomes" id="UP001418222"/>
    </source>
</evidence>
<reference evidence="1 2" key="1">
    <citation type="journal article" date="2022" name="Nat. Plants">
        <title>Genomes of leafy and leafless Platanthera orchids illuminate the evolution of mycoheterotrophy.</title>
        <authorList>
            <person name="Li M.H."/>
            <person name="Liu K.W."/>
            <person name="Li Z."/>
            <person name="Lu H.C."/>
            <person name="Ye Q.L."/>
            <person name="Zhang D."/>
            <person name="Wang J.Y."/>
            <person name="Li Y.F."/>
            <person name="Zhong Z.M."/>
            <person name="Liu X."/>
            <person name="Yu X."/>
            <person name="Liu D.K."/>
            <person name="Tu X.D."/>
            <person name="Liu B."/>
            <person name="Hao Y."/>
            <person name="Liao X.Y."/>
            <person name="Jiang Y.T."/>
            <person name="Sun W.H."/>
            <person name="Chen J."/>
            <person name="Chen Y.Q."/>
            <person name="Ai Y."/>
            <person name="Zhai J.W."/>
            <person name="Wu S.S."/>
            <person name="Zhou Z."/>
            <person name="Hsiao Y.Y."/>
            <person name="Wu W.L."/>
            <person name="Chen Y.Y."/>
            <person name="Lin Y.F."/>
            <person name="Hsu J.L."/>
            <person name="Li C.Y."/>
            <person name="Wang Z.W."/>
            <person name="Zhao X."/>
            <person name="Zhong W.Y."/>
            <person name="Ma X.K."/>
            <person name="Ma L."/>
            <person name="Huang J."/>
            <person name="Chen G.Z."/>
            <person name="Huang M.Z."/>
            <person name="Huang L."/>
            <person name="Peng D.H."/>
            <person name="Luo Y.B."/>
            <person name="Zou S.Q."/>
            <person name="Chen S.P."/>
            <person name="Lan S."/>
            <person name="Tsai W.C."/>
            <person name="Van de Peer Y."/>
            <person name="Liu Z.J."/>
        </authorList>
    </citation>
    <scope>NUCLEOTIDE SEQUENCE [LARGE SCALE GENOMIC DNA]</scope>
    <source>
        <strain evidence="1">Lor287</strain>
    </source>
</reference>
<protein>
    <submittedName>
        <fullName evidence="1">Uncharacterized protein</fullName>
    </submittedName>
</protein>
<proteinExistence type="predicted"/>
<organism evidence="1 2">
    <name type="scientific">Platanthera zijinensis</name>
    <dbReference type="NCBI Taxonomy" id="2320716"/>
    <lineage>
        <taxon>Eukaryota</taxon>
        <taxon>Viridiplantae</taxon>
        <taxon>Streptophyta</taxon>
        <taxon>Embryophyta</taxon>
        <taxon>Tracheophyta</taxon>
        <taxon>Spermatophyta</taxon>
        <taxon>Magnoliopsida</taxon>
        <taxon>Liliopsida</taxon>
        <taxon>Asparagales</taxon>
        <taxon>Orchidaceae</taxon>
        <taxon>Orchidoideae</taxon>
        <taxon>Orchideae</taxon>
        <taxon>Orchidinae</taxon>
        <taxon>Platanthera</taxon>
    </lineage>
</organism>
<sequence>MPASLRTVFSLMPHPAREEALFSTAAELDAVTSGTLSPPPNPVTRSESSSSSTRYFASLWASPLLCLLHYTPMHW</sequence>
<accession>A0AAP0B6W0</accession>